<keyword evidence="3" id="KW-1133">Transmembrane helix</keyword>
<feature type="region of interest" description="Disordered" evidence="2">
    <location>
        <begin position="346"/>
        <end position="406"/>
    </location>
</feature>
<dbReference type="InterPro" id="IPR036869">
    <property type="entry name" value="J_dom_sf"/>
</dbReference>
<organism evidence="6 7">
    <name type="scientific">Vanrija albida</name>
    <dbReference type="NCBI Taxonomy" id="181172"/>
    <lineage>
        <taxon>Eukaryota</taxon>
        <taxon>Fungi</taxon>
        <taxon>Dikarya</taxon>
        <taxon>Basidiomycota</taxon>
        <taxon>Agaricomycotina</taxon>
        <taxon>Tremellomycetes</taxon>
        <taxon>Trichosporonales</taxon>
        <taxon>Trichosporonaceae</taxon>
        <taxon>Vanrija</taxon>
    </lineage>
</organism>
<feature type="signal peptide" evidence="4">
    <location>
        <begin position="1"/>
        <end position="22"/>
    </location>
</feature>
<feature type="transmembrane region" description="Helical" evidence="3">
    <location>
        <begin position="159"/>
        <end position="180"/>
    </location>
</feature>
<reference evidence="6 7" key="1">
    <citation type="submission" date="2023-08" db="EMBL/GenBank/DDBJ databases">
        <title>Annotated Genome Sequence of Vanrija albida AlHP1.</title>
        <authorList>
            <person name="Herzog R."/>
        </authorList>
    </citation>
    <scope>NUCLEOTIDE SEQUENCE [LARGE SCALE GENOMIC DNA]</scope>
    <source>
        <strain evidence="6 7">AlHP1</strain>
    </source>
</reference>
<dbReference type="EMBL" id="JBBXJM010000003">
    <property type="protein sequence ID" value="KAL1410602.1"/>
    <property type="molecule type" value="Genomic_DNA"/>
</dbReference>
<dbReference type="Proteomes" id="UP001565368">
    <property type="component" value="Unassembled WGS sequence"/>
</dbReference>
<dbReference type="SUPFAM" id="SSF46565">
    <property type="entry name" value="Chaperone J-domain"/>
    <property type="match status" value="1"/>
</dbReference>
<keyword evidence="1" id="KW-0143">Chaperone</keyword>
<feature type="transmembrane region" description="Helical" evidence="3">
    <location>
        <begin position="186"/>
        <end position="205"/>
    </location>
</feature>
<proteinExistence type="predicted"/>
<dbReference type="Pfam" id="PF00226">
    <property type="entry name" value="DnaJ"/>
    <property type="match status" value="1"/>
</dbReference>
<dbReference type="PANTHER" id="PTHR44360:SF1">
    <property type="entry name" value="DNAJ HOMOLOG SUBFAMILY B MEMBER 9"/>
    <property type="match status" value="1"/>
</dbReference>
<sequence length="406" mass="43083">MSMWTYLSPVLWSLLPGQAVHAALPVLCSLAPGLLPPAPPGTPAYARNYRRVLTAGILLYLAYALATADTGAAGDWYATLGVSPLATDDELRRAFRSLSRVYHPDRARSAAAGELFIAVRQAYEGLSDPTKRFAHDRFGPQIARWNAVVSSREYMHRGLLDAGIFYGVSVAFLVVFSLMGQGRGAYWRYTLLFALLVLEASLLMAPSPTARSRPSAAPLLSALPHPLAVLLGQLLPASVLFRPAYQHIALAHRVLSEAGSAVAQLAAAYAPEEADRDMQALALSTTLARESVGALAEEIVPVLGSGGAGAEANLLERMEQVLLDKSLSQHPATAEPWAAAMRRVARPPDPRPIAPLRNGRASASPAPEAARVPLPPSPPGTPDLETLAPGSGAVRRSSRLSRGPSP</sequence>
<evidence type="ECO:0000256" key="4">
    <source>
        <dbReference type="SAM" id="SignalP"/>
    </source>
</evidence>
<keyword evidence="3" id="KW-0472">Membrane</keyword>
<dbReference type="PROSITE" id="PS50076">
    <property type="entry name" value="DNAJ_2"/>
    <property type="match status" value="1"/>
</dbReference>
<feature type="compositionally biased region" description="Low complexity" evidence="2">
    <location>
        <begin position="360"/>
        <end position="371"/>
    </location>
</feature>
<dbReference type="RefSeq" id="XP_069210546.1">
    <property type="nucleotide sequence ID" value="XM_069353128.1"/>
</dbReference>
<evidence type="ECO:0000313" key="6">
    <source>
        <dbReference type="EMBL" id="KAL1410602.1"/>
    </source>
</evidence>
<name>A0ABR3Q802_9TREE</name>
<evidence type="ECO:0000256" key="1">
    <source>
        <dbReference type="ARBA" id="ARBA00023186"/>
    </source>
</evidence>
<feature type="transmembrane region" description="Helical" evidence="3">
    <location>
        <begin position="49"/>
        <end position="66"/>
    </location>
</feature>
<dbReference type="CDD" id="cd06257">
    <property type="entry name" value="DnaJ"/>
    <property type="match status" value="1"/>
</dbReference>
<dbReference type="PRINTS" id="PR00625">
    <property type="entry name" value="JDOMAIN"/>
</dbReference>
<dbReference type="SMART" id="SM00271">
    <property type="entry name" value="DnaJ"/>
    <property type="match status" value="1"/>
</dbReference>
<gene>
    <name evidence="6" type="ORF">Q8F55_004619</name>
</gene>
<feature type="domain" description="J" evidence="5">
    <location>
        <begin position="75"/>
        <end position="139"/>
    </location>
</feature>
<accession>A0ABR3Q802</accession>
<evidence type="ECO:0000256" key="3">
    <source>
        <dbReference type="SAM" id="Phobius"/>
    </source>
</evidence>
<dbReference type="PANTHER" id="PTHR44360">
    <property type="entry name" value="DNAJ HOMOLOG SUBFAMILY B MEMBER 9"/>
    <property type="match status" value="1"/>
</dbReference>
<dbReference type="InterPro" id="IPR001623">
    <property type="entry name" value="DnaJ_domain"/>
</dbReference>
<feature type="chain" id="PRO_5046069186" description="J domain-containing protein" evidence="4">
    <location>
        <begin position="23"/>
        <end position="406"/>
    </location>
</feature>
<keyword evidence="7" id="KW-1185">Reference proteome</keyword>
<keyword evidence="4" id="KW-0732">Signal</keyword>
<dbReference type="GeneID" id="95985662"/>
<comment type="caution">
    <text evidence="6">The sequence shown here is derived from an EMBL/GenBank/DDBJ whole genome shotgun (WGS) entry which is preliminary data.</text>
</comment>
<evidence type="ECO:0000259" key="5">
    <source>
        <dbReference type="PROSITE" id="PS50076"/>
    </source>
</evidence>
<keyword evidence="3" id="KW-0812">Transmembrane</keyword>
<protein>
    <recommendedName>
        <fullName evidence="5">J domain-containing protein</fullName>
    </recommendedName>
</protein>
<evidence type="ECO:0000256" key="2">
    <source>
        <dbReference type="SAM" id="MobiDB-lite"/>
    </source>
</evidence>
<dbReference type="InterPro" id="IPR051948">
    <property type="entry name" value="Hsp70_co-chaperone_J-domain"/>
</dbReference>
<evidence type="ECO:0000313" key="7">
    <source>
        <dbReference type="Proteomes" id="UP001565368"/>
    </source>
</evidence>
<dbReference type="Gene3D" id="1.10.287.110">
    <property type="entry name" value="DnaJ domain"/>
    <property type="match status" value="1"/>
</dbReference>